<keyword evidence="3" id="KW-1185">Reference proteome</keyword>
<sequence>MSEKKPEPGTVLRMAAMDEGCGCGATVLYELNWDAERREDNWVQTEEEDPVIVVDPHSRMYLERLMSLDYIVEQDTFTVKSASQIYLHHIRL</sequence>
<feature type="domain" description="Core" evidence="1">
    <location>
        <begin position="9"/>
        <end position="86"/>
    </location>
</feature>
<reference evidence="2" key="2">
    <citation type="submission" date="2020-09" db="EMBL/GenBank/DDBJ databases">
        <authorList>
            <person name="Sun Q."/>
            <person name="Zhou Y."/>
        </authorList>
    </citation>
    <scope>NUCLEOTIDE SEQUENCE</scope>
    <source>
        <strain evidence="2">CGMCC 1.15179</strain>
    </source>
</reference>
<evidence type="ECO:0000259" key="1">
    <source>
        <dbReference type="Pfam" id="PF01521"/>
    </source>
</evidence>
<evidence type="ECO:0000313" key="2">
    <source>
        <dbReference type="EMBL" id="GGE22864.1"/>
    </source>
</evidence>
<reference evidence="2" key="1">
    <citation type="journal article" date="2014" name="Int. J. Syst. Evol. Microbiol.">
        <title>Complete genome sequence of Corynebacterium casei LMG S-19264T (=DSM 44701T), isolated from a smear-ripened cheese.</title>
        <authorList>
            <consortium name="US DOE Joint Genome Institute (JGI-PGF)"/>
            <person name="Walter F."/>
            <person name="Albersmeier A."/>
            <person name="Kalinowski J."/>
            <person name="Ruckert C."/>
        </authorList>
    </citation>
    <scope>NUCLEOTIDE SEQUENCE</scope>
    <source>
        <strain evidence="2">CGMCC 1.15179</strain>
    </source>
</reference>
<dbReference type="AlphaFoldDB" id="A0A8J2Y9H5"/>
<comment type="caution">
    <text evidence="2">The sequence shown here is derived from an EMBL/GenBank/DDBJ whole genome shotgun (WGS) entry which is preliminary data.</text>
</comment>
<protein>
    <recommendedName>
        <fullName evidence="1">Core domain-containing protein</fullName>
    </recommendedName>
</protein>
<dbReference type="InterPro" id="IPR035903">
    <property type="entry name" value="HesB-like_dom_sf"/>
</dbReference>
<dbReference type="EMBL" id="BMHQ01000009">
    <property type="protein sequence ID" value="GGE22864.1"/>
    <property type="molecule type" value="Genomic_DNA"/>
</dbReference>
<dbReference type="Proteomes" id="UP000625210">
    <property type="component" value="Unassembled WGS sequence"/>
</dbReference>
<dbReference type="Gene3D" id="2.60.300.12">
    <property type="entry name" value="HesB-like domain"/>
    <property type="match status" value="1"/>
</dbReference>
<name>A0A8J2Y9H5_9BACL</name>
<organism evidence="2 3">
    <name type="scientific">Marinithermofilum abyssi</name>
    <dbReference type="NCBI Taxonomy" id="1571185"/>
    <lineage>
        <taxon>Bacteria</taxon>
        <taxon>Bacillati</taxon>
        <taxon>Bacillota</taxon>
        <taxon>Bacilli</taxon>
        <taxon>Bacillales</taxon>
        <taxon>Thermoactinomycetaceae</taxon>
        <taxon>Marinithermofilum</taxon>
    </lineage>
</organism>
<proteinExistence type="predicted"/>
<dbReference type="SUPFAM" id="SSF89360">
    <property type="entry name" value="HesB-like domain"/>
    <property type="match status" value="1"/>
</dbReference>
<dbReference type="Pfam" id="PF01521">
    <property type="entry name" value="Fe-S_biosyn"/>
    <property type="match status" value="1"/>
</dbReference>
<evidence type="ECO:0000313" key="3">
    <source>
        <dbReference type="Proteomes" id="UP000625210"/>
    </source>
</evidence>
<dbReference type="InterPro" id="IPR000361">
    <property type="entry name" value="ATAP_core_dom"/>
</dbReference>
<accession>A0A8J2Y9H5</accession>
<gene>
    <name evidence="2" type="ORF">GCM10011571_26160</name>
</gene>
<dbReference type="RefSeq" id="WP_188648337.1">
    <property type="nucleotide sequence ID" value="NZ_BMHQ01000009.1"/>
</dbReference>